<organism evidence="4 5">
    <name type="scientific">Rhodospira trueperi</name>
    <dbReference type="NCBI Taxonomy" id="69960"/>
    <lineage>
        <taxon>Bacteria</taxon>
        <taxon>Pseudomonadati</taxon>
        <taxon>Pseudomonadota</taxon>
        <taxon>Alphaproteobacteria</taxon>
        <taxon>Rhodospirillales</taxon>
        <taxon>Rhodospirillaceae</taxon>
        <taxon>Rhodospira</taxon>
    </lineage>
</organism>
<gene>
    <name evidence="4" type="ORF">SAMN05421720_104134</name>
</gene>
<accession>A0A1G7AXD2</accession>
<dbReference type="PANTHER" id="PTHR23028">
    <property type="entry name" value="ACETYLTRANSFERASE"/>
    <property type="match status" value="1"/>
</dbReference>
<dbReference type="GO" id="GO:0009103">
    <property type="term" value="P:lipopolysaccharide biosynthetic process"/>
    <property type="evidence" value="ECO:0007669"/>
    <property type="project" value="TreeGrafter"/>
</dbReference>
<keyword evidence="4" id="KW-0808">Transferase</keyword>
<dbReference type="GO" id="GO:0016747">
    <property type="term" value="F:acyltransferase activity, transferring groups other than amino-acyl groups"/>
    <property type="evidence" value="ECO:0007669"/>
    <property type="project" value="InterPro"/>
</dbReference>
<keyword evidence="4" id="KW-0012">Acyltransferase</keyword>
<dbReference type="InterPro" id="IPR043968">
    <property type="entry name" value="SGNH"/>
</dbReference>
<feature type="transmembrane region" description="Helical" evidence="1">
    <location>
        <begin position="196"/>
        <end position="218"/>
    </location>
</feature>
<dbReference type="GO" id="GO:0016787">
    <property type="term" value="F:hydrolase activity"/>
    <property type="evidence" value="ECO:0007669"/>
    <property type="project" value="UniProtKB-KW"/>
</dbReference>
<sequence length="689" mass="74045">MMGKARLDMRSDYIPALDGLRAIAVSIVALYHAFPDFMPGGFLGVDVFFVISGYLITGLIHAEIQRNTFDVRAFFVRRMRRLGPALVTVSAVVLTFGFVALDADSLVDLAQAMAAALGLSANWYFFFTEDYFNPVRDSNLLVHYWSLSVEEQFYLVWPFLLLLPLRRAGLATVVAGVGLASFAFAGWSGATEETPGAFFSTPLRVWELAAGACLALTARPVVLRSALSMPWVYIGTLAAGLGLILGSSVLVSGQTGIPGPAAVPAVVGALLVILTVEHPAPGRAGRHLGLSSGPVVYVGRLSYSWYLWHWPVLVAARQAFVDINELETILLLLVSLGLASLSYHWIEMPVRKRRVLGRPRDLMLAMGFAVALLLCAIAVAVLGKGLPGRISPQIQTVLAVEADQRRDGMRCGSLADLSRTLPIPDSVLGSHADVTACALGDPSAQRVSFVLWGDSHLGAIQPAAGIAASEAGSLGLSFAMGACPPLFGTAWSALSAEAAQACADRNVAVAEVIRLLHPPCVTLVAHWDTYALRPTGWFGQLRPGKLKAVGRSEPPDRLFEAALKDTVSQLAETTRLRILVDVPTHDIDVPQSLALDLRFPWLPGQSWMTRSRQEERRATYMPVFREATQRWGGTLIDPLDAFCPEETCLAAIDGVPAFHDSSHLSAAGADYLLARHPELVAACPGAAEE</sequence>
<feature type="domain" description="Acyltransferase 3" evidence="2">
    <location>
        <begin position="15"/>
        <end position="341"/>
    </location>
</feature>
<evidence type="ECO:0000313" key="5">
    <source>
        <dbReference type="Proteomes" id="UP000199412"/>
    </source>
</evidence>
<dbReference type="STRING" id="69960.SAMN05421720_104134"/>
<evidence type="ECO:0000313" key="4">
    <source>
        <dbReference type="EMBL" id="SDE19554.1"/>
    </source>
</evidence>
<dbReference type="InterPro" id="IPR002656">
    <property type="entry name" value="Acyl_transf_3_dom"/>
</dbReference>
<dbReference type="OrthoDB" id="9796461at2"/>
<evidence type="ECO:0000259" key="2">
    <source>
        <dbReference type="Pfam" id="PF01757"/>
    </source>
</evidence>
<keyword evidence="1" id="KW-0472">Membrane</keyword>
<evidence type="ECO:0000256" key="1">
    <source>
        <dbReference type="SAM" id="Phobius"/>
    </source>
</evidence>
<dbReference type="GO" id="GO:0016020">
    <property type="term" value="C:membrane"/>
    <property type="evidence" value="ECO:0007669"/>
    <property type="project" value="TreeGrafter"/>
</dbReference>
<feature type="transmembrane region" description="Helical" evidence="1">
    <location>
        <begin position="109"/>
        <end position="127"/>
    </location>
</feature>
<keyword evidence="1" id="KW-1133">Transmembrane helix</keyword>
<dbReference type="Proteomes" id="UP000199412">
    <property type="component" value="Unassembled WGS sequence"/>
</dbReference>
<name>A0A1G7AXD2_9PROT</name>
<feature type="transmembrane region" description="Helical" evidence="1">
    <location>
        <begin position="40"/>
        <end position="62"/>
    </location>
</feature>
<reference evidence="4 5" key="1">
    <citation type="submission" date="2016-10" db="EMBL/GenBank/DDBJ databases">
        <authorList>
            <person name="de Groot N.N."/>
        </authorList>
    </citation>
    <scope>NUCLEOTIDE SEQUENCE [LARGE SCALE GENOMIC DNA]</scope>
    <source>
        <strain evidence="4 5">ATCC 700224</strain>
    </source>
</reference>
<feature type="transmembrane region" description="Helical" evidence="1">
    <location>
        <begin position="362"/>
        <end position="383"/>
    </location>
</feature>
<dbReference type="Pfam" id="PF19040">
    <property type="entry name" value="SGNH"/>
    <property type="match status" value="1"/>
</dbReference>
<feature type="transmembrane region" description="Helical" evidence="1">
    <location>
        <begin position="257"/>
        <end position="276"/>
    </location>
</feature>
<feature type="transmembrane region" description="Helical" evidence="1">
    <location>
        <begin position="230"/>
        <end position="251"/>
    </location>
</feature>
<feature type="transmembrane region" description="Helical" evidence="1">
    <location>
        <begin position="82"/>
        <end position="103"/>
    </location>
</feature>
<dbReference type="AlphaFoldDB" id="A0A1G7AXD2"/>
<dbReference type="PANTHER" id="PTHR23028:SF53">
    <property type="entry name" value="ACYL_TRANSF_3 DOMAIN-CONTAINING PROTEIN"/>
    <property type="match status" value="1"/>
</dbReference>
<feature type="domain" description="SGNH" evidence="3">
    <location>
        <begin position="433"/>
        <end position="672"/>
    </location>
</feature>
<feature type="transmembrane region" description="Helical" evidence="1">
    <location>
        <begin position="12"/>
        <end position="34"/>
    </location>
</feature>
<protein>
    <submittedName>
        <fullName evidence="4">Peptidoglycan/LPS O-acetylase OafA/YrhL, contains acyltransferase and SGNH-hydrolase domains</fullName>
    </submittedName>
</protein>
<keyword evidence="1" id="KW-0812">Transmembrane</keyword>
<evidence type="ECO:0000259" key="3">
    <source>
        <dbReference type="Pfam" id="PF19040"/>
    </source>
</evidence>
<dbReference type="EMBL" id="FNAP01000004">
    <property type="protein sequence ID" value="SDE19554.1"/>
    <property type="molecule type" value="Genomic_DNA"/>
</dbReference>
<feature type="transmembrane region" description="Helical" evidence="1">
    <location>
        <begin position="168"/>
        <end position="190"/>
    </location>
</feature>
<keyword evidence="5" id="KW-1185">Reference proteome</keyword>
<proteinExistence type="predicted"/>
<dbReference type="InterPro" id="IPR050879">
    <property type="entry name" value="Acyltransferase_3"/>
</dbReference>
<dbReference type="Pfam" id="PF01757">
    <property type="entry name" value="Acyl_transf_3"/>
    <property type="match status" value="1"/>
</dbReference>
<keyword evidence="4" id="KW-0378">Hydrolase</keyword>